<dbReference type="OrthoDB" id="799572at2"/>
<accession>A0A5B8W2W3</accession>
<organism evidence="1 2">
    <name type="scientific">Mucilaginibacter ginsenosidivorax</name>
    <dbReference type="NCBI Taxonomy" id="862126"/>
    <lineage>
        <taxon>Bacteria</taxon>
        <taxon>Pseudomonadati</taxon>
        <taxon>Bacteroidota</taxon>
        <taxon>Sphingobacteriia</taxon>
        <taxon>Sphingobacteriales</taxon>
        <taxon>Sphingobacteriaceae</taxon>
        <taxon>Mucilaginibacter</taxon>
    </lineage>
</organism>
<protein>
    <submittedName>
        <fullName evidence="1">Uncharacterized protein</fullName>
    </submittedName>
</protein>
<dbReference type="Proteomes" id="UP000321362">
    <property type="component" value="Chromosome"/>
</dbReference>
<evidence type="ECO:0000313" key="2">
    <source>
        <dbReference type="Proteomes" id="UP000321362"/>
    </source>
</evidence>
<dbReference type="KEGG" id="mgk:FSB76_12110"/>
<dbReference type="AlphaFoldDB" id="A0A5B8W2W3"/>
<gene>
    <name evidence="1" type="ORF">FSB76_12110</name>
</gene>
<proteinExistence type="predicted"/>
<sequence>MLTDIEIKEKLIATISNTDNMELLRELLMITEMEDEISGVYQLSPEEIIAVNEGIEQIEKGMFVTNEEANKLIDKCLGR</sequence>
<dbReference type="RefSeq" id="WP_147053828.1">
    <property type="nucleotide sequence ID" value="NZ_CP042437.1"/>
</dbReference>
<name>A0A5B8W2W3_9SPHI</name>
<evidence type="ECO:0000313" key="1">
    <source>
        <dbReference type="EMBL" id="QEC76658.1"/>
    </source>
</evidence>
<reference evidence="1 2" key="1">
    <citation type="journal article" date="2013" name="J. Microbiol.">
        <title>Mucilaginibacter ginsenosidivorax sp. nov., with ginsenoside converting activity isolated from sediment.</title>
        <authorList>
            <person name="Kim J.K."/>
            <person name="Choi T.E."/>
            <person name="Liu Q.M."/>
            <person name="Park H.Y."/>
            <person name="Yi T.H."/>
            <person name="Yoon M.H."/>
            <person name="Kim S.C."/>
            <person name="Im W.T."/>
        </authorList>
    </citation>
    <scope>NUCLEOTIDE SEQUENCE [LARGE SCALE GENOMIC DNA]</scope>
    <source>
        <strain evidence="1 2">KHI28</strain>
    </source>
</reference>
<dbReference type="EMBL" id="CP042437">
    <property type="protein sequence ID" value="QEC76658.1"/>
    <property type="molecule type" value="Genomic_DNA"/>
</dbReference>
<keyword evidence="2" id="KW-1185">Reference proteome</keyword>